<dbReference type="Proteomes" id="UP000050863">
    <property type="component" value="Unassembled WGS sequence"/>
</dbReference>
<dbReference type="InterPro" id="IPR040442">
    <property type="entry name" value="Pyrv_kinase-like_dom_sf"/>
</dbReference>
<name>A0A0R3L400_9BRAD</name>
<dbReference type="OrthoDB" id="9785398at2"/>
<dbReference type="AlphaFoldDB" id="A0A0R3L400"/>
<dbReference type="PANTHER" id="PTHR42905:SF16">
    <property type="entry name" value="CARBOXYPHOSPHONOENOLPYRUVATE PHOSPHONOMUTASE-LIKE PROTEIN (AFU_ORTHOLOGUE AFUA_5G07230)"/>
    <property type="match status" value="1"/>
</dbReference>
<accession>A0A0R3L400</accession>
<comment type="caution">
    <text evidence="1">The sequence shown here is derived from an EMBL/GenBank/DDBJ whole genome shotgun (WGS) entry which is preliminary data.</text>
</comment>
<dbReference type="STRING" id="280332.CQ12_29535"/>
<dbReference type="InterPro" id="IPR039556">
    <property type="entry name" value="ICL/PEPM"/>
</dbReference>
<gene>
    <name evidence="1" type="ORF">CQ12_29535</name>
</gene>
<keyword evidence="2" id="KW-1185">Reference proteome</keyword>
<evidence type="ECO:0000313" key="2">
    <source>
        <dbReference type="Proteomes" id="UP000050863"/>
    </source>
</evidence>
<dbReference type="PANTHER" id="PTHR42905">
    <property type="entry name" value="PHOSPHOENOLPYRUVATE CARBOXYLASE"/>
    <property type="match status" value="1"/>
</dbReference>
<organism evidence="1 2">
    <name type="scientific">Bradyrhizobium jicamae</name>
    <dbReference type="NCBI Taxonomy" id="280332"/>
    <lineage>
        <taxon>Bacteria</taxon>
        <taxon>Pseudomonadati</taxon>
        <taxon>Pseudomonadota</taxon>
        <taxon>Alphaproteobacteria</taxon>
        <taxon>Hyphomicrobiales</taxon>
        <taxon>Nitrobacteraceae</taxon>
        <taxon>Bradyrhizobium</taxon>
    </lineage>
</organism>
<keyword evidence="1" id="KW-0456">Lyase</keyword>
<dbReference type="SUPFAM" id="SSF51621">
    <property type="entry name" value="Phosphoenolpyruvate/pyruvate domain"/>
    <property type="match status" value="1"/>
</dbReference>
<dbReference type="RefSeq" id="WP_057838701.1">
    <property type="nucleotide sequence ID" value="NZ_LLXZ01000171.1"/>
</dbReference>
<proteinExistence type="predicted"/>
<protein>
    <submittedName>
        <fullName evidence="1">2-methylisocitrate lyase</fullName>
    </submittedName>
</protein>
<dbReference type="GO" id="GO:0016829">
    <property type="term" value="F:lyase activity"/>
    <property type="evidence" value="ECO:0007669"/>
    <property type="project" value="UniProtKB-KW"/>
</dbReference>
<evidence type="ECO:0000313" key="1">
    <source>
        <dbReference type="EMBL" id="KRR00429.1"/>
    </source>
</evidence>
<dbReference type="Pfam" id="PF13714">
    <property type="entry name" value="PEP_mutase"/>
    <property type="match status" value="1"/>
</dbReference>
<sequence length="269" mass="28256">MLTSADKRAAFKKLHESGCFIIPNPFDVGSAKALQHLGFKALASTSAGFAWTLGKADNRVTVDDVCDHLTAICAAVDIPVNADFEDGFAHEPDKVAVNVARAVKTGVAGLSIEDYTGDSAKPLFDRALAVDRIKAARQAIDADNSGVLLTGRCEAFLRGQKDLNLVIDRLTAYADAGADCLYAPGISTAEEISAVVKAVQPKPVNLLVGTGPSLKEASALGVRRISIGASLARMAWAGFMKASKEMAEQGTFGEFANGYSGGELNKMFS</sequence>
<dbReference type="EMBL" id="LLXZ01000171">
    <property type="protein sequence ID" value="KRR00429.1"/>
    <property type="molecule type" value="Genomic_DNA"/>
</dbReference>
<dbReference type="InterPro" id="IPR015813">
    <property type="entry name" value="Pyrv/PenolPyrv_kinase-like_dom"/>
</dbReference>
<dbReference type="Gene3D" id="6.10.250.2750">
    <property type="match status" value="1"/>
</dbReference>
<reference evidence="1 2" key="1">
    <citation type="submission" date="2014-03" db="EMBL/GenBank/DDBJ databases">
        <title>Bradyrhizobium valentinum sp. nov., isolated from effective nodules of Lupinus mariae-josephae, a lupine endemic of basic-lime soils in Eastern Spain.</title>
        <authorList>
            <person name="Duran D."/>
            <person name="Rey L."/>
            <person name="Navarro A."/>
            <person name="Busquets A."/>
            <person name="Imperial J."/>
            <person name="Ruiz-Argueso T."/>
        </authorList>
    </citation>
    <scope>NUCLEOTIDE SEQUENCE [LARGE SCALE GENOMIC DNA]</scope>
    <source>
        <strain evidence="1 2">PAC68</strain>
    </source>
</reference>
<dbReference type="Gene3D" id="3.20.20.60">
    <property type="entry name" value="Phosphoenolpyruvate-binding domains"/>
    <property type="match status" value="1"/>
</dbReference>
<dbReference type="CDD" id="cd00377">
    <property type="entry name" value="ICL_PEPM"/>
    <property type="match status" value="1"/>
</dbReference>